<comment type="function">
    <text evidence="10">Mannosylates Man(2)GlcNAc(2)-dolichol diphosphate and Man(1)GlcNAc(2)-dolichol diphosphate to form Man(3)GlcNAc(2)-dolichol diphosphate.</text>
</comment>
<evidence type="ECO:0000259" key="12">
    <source>
        <dbReference type="Pfam" id="PF13439"/>
    </source>
</evidence>
<dbReference type="Proteomes" id="UP000054928">
    <property type="component" value="Unassembled WGS sequence"/>
</dbReference>
<evidence type="ECO:0000313" key="14">
    <source>
        <dbReference type="Proteomes" id="UP000054928"/>
    </source>
</evidence>
<name>A0A0P1B555_PLAHL</name>
<accession>A0A0P1B555</accession>
<evidence type="ECO:0000256" key="9">
    <source>
        <dbReference type="ARBA" id="ARBA00045104"/>
    </source>
</evidence>
<proteinExistence type="inferred from homology"/>
<feature type="domain" description="Glycosyl transferase family 1" evidence="11">
    <location>
        <begin position="251"/>
        <end position="406"/>
    </location>
</feature>
<comment type="similarity">
    <text evidence="10">Belongs to the glycosyltransferase group 1 family.</text>
</comment>
<dbReference type="OMA" id="AMYMKCP"/>
<keyword evidence="5" id="KW-0256">Endoplasmic reticulum</keyword>
<dbReference type="SUPFAM" id="SSF53756">
    <property type="entry name" value="UDP-Glycosyltransferase/glycogen phosphorylase"/>
    <property type="match status" value="1"/>
</dbReference>
<keyword evidence="14" id="KW-1185">Reference proteome</keyword>
<dbReference type="InterPro" id="IPR027054">
    <property type="entry name" value="ALG2"/>
</dbReference>
<keyword evidence="4 10" id="KW-0812">Transmembrane</keyword>
<protein>
    <recommendedName>
        <fullName evidence="10">Alpha-1,3/1,6-mannosyltransferase ALG2</fullName>
        <ecNumber evidence="10">2.4.1.132</ecNumber>
        <ecNumber evidence="10">2.4.1.257</ecNumber>
    </recommendedName>
    <alternativeName>
        <fullName evidence="10">GDP-Man:Man(1)GlcNAc(2)-PP-Dol alpha-1,3-mannosyltransferase</fullName>
    </alternativeName>
</protein>
<dbReference type="Gene3D" id="3.40.50.2000">
    <property type="entry name" value="Glycogen Phosphorylase B"/>
    <property type="match status" value="2"/>
</dbReference>
<dbReference type="UniPathway" id="UPA00378"/>
<dbReference type="EC" id="2.4.1.132" evidence="10"/>
<evidence type="ECO:0000256" key="4">
    <source>
        <dbReference type="ARBA" id="ARBA00022692"/>
    </source>
</evidence>
<feature type="transmembrane region" description="Helical" evidence="10">
    <location>
        <begin position="121"/>
        <end position="141"/>
    </location>
</feature>
<feature type="transmembrane region" description="Helical" evidence="10">
    <location>
        <begin position="6"/>
        <end position="28"/>
    </location>
</feature>
<keyword evidence="6 10" id="KW-1133">Transmembrane helix</keyword>
<dbReference type="EMBL" id="CCYD01002939">
    <property type="protein sequence ID" value="CEG48614.1"/>
    <property type="molecule type" value="Genomic_DNA"/>
</dbReference>
<evidence type="ECO:0000256" key="2">
    <source>
        <dbReference type="ARBA" id="ARBA00022676"/>
    </source>
</evidence>
<evidence type="ECO:0000256" key="10">
    <source>
        <dbReference type="RuleBase" id="RU367136"/>
    </source>
</evidence>
<dbReference type="RefSeq" id="XP_024584983.1">
    <property type="nucleotide sequence ID" value="XM_024719711.1"/>
</dbReference>
<dbReference type="STRING" id="4781.A0A0P1B555"/>
<evidence type="ECO:0000256" key="8">
    <source>
        <dbReference type="ARBA" id="ARBA00045103"/>
    </source>
</evidence>
<evidence type="ECO:0000256" key="1">
    <source>
        <dbReference type="ARBA" id="ARBA00004922"/>
    </source>
</evidence>
<evidence type="ECO:0000256" key="5">
    <source>
        <dbReference type="ARBA" id="ARBA00022824"/>
    </source>
</evidence>
<dbReference type="GO" id="GO:0005789">
    <property type="term" value="C:endoplasmic reticulum membrane"/>
    <property type="evidence" value="ECO:0007669"/>
    <property type="project" value="UniProtKB-SubCell"/>
</dbReference>
<comment type="catalytic activity">
    <reaction evidence="8 10">
        <text>a beta-D-Man-(1-&gt;4)-beta-D-GlcNAc-(1-&gt;4)-alpha-D-GlcNAc-diphospho-di-trans,poly-cis-dolichol + GDP-alpha-D-mannose = an alpha-D-Man-(1-&gt;3)-beta-D-Man-(1-&gt;4)-beta-D-GlcNAc-(1-&gt;4)-alpha-D-GlcNAc-diphospho-di-trans,poly-cis-dolichol + GDP + H(+)</text>
        <dbReference type="Rhea" id="RHEA:29515"/>
        <dbReference type="Rhea" id="RHEA-COMP:19511"/>
        <dbReference type="Rhea" id="RHEA-COMP:19513"/>
        <dbReference type="ChEBI" id="CHEBI:15378"/>
        <dbReference type="ChEBI" id="CHEBI:57527"/>
        <dbReference type="ChEBI" id="CHEBI:58189"/>
        <dbReference type="ChEBI" id="CHEBI:58472"/>
        <dbReference type="ChEBI" id="CHEBI:132510"/>
        <dbReference type="EC" id="2.4.1.132"/>
    </reaction>
    <physiologicalReaction direction="left-to-right" evidence="8 10">
        <dbReference type="Rhea" id="RHEA:29516"/>
    </physiologicalReaction>
</comment>
<dbReference type="Pfam" id="PF00534">
    <property type="entry name" value="Glycos_transf_1"/>
    <property type="match status" value="1"/>
</dbReference>
<dbReference type="AlphaFoldDB" id="A0A0P1B555"/>
<dbReference type="EC" id="2.4.1.257" evidence="10"/>
<evidence type="ECO:0000259" key="11">
    <source>
        <dbReference type="Pfam" id="PF00534"/>
    </source>
</evidence>
<dbReference type="GO" id="GO:0004378">
    <property type="term" value="F:GDP-Man:Man(1)GlcNAc(2)-PP-Dol alpha-1,3-mannosyltransferase activity"/>
    <property type="evidence" value="ECO:0007669"/>
    <property type="project" value="UniProtKB-UniRule"/>
</dbReference>
<dbReference type="SMR" id="A0A0P1B555"/>
<keyword evidence="2 10" id="KW-0328">Glycosyltransferase</keyword>
<reference evidence="14" key="1">
    <citation type="submission" date="2014-09" db="EMBL/GenBank/DDBJ databases">
        <authorList>
            <person name="Sharma Rahul"/>
            <person name="Thines Marco"/>
        </authorList>
    </citation>
    <scope>NUCLEOTIDE SEQUENCE [LARGE SCALE GENOMIC DNA]</scope>
</reference>
<feature type="domain" description="Glycosyltransferase subfamily 4-like N-terminal" evidence="12">
    <location>
        <begin position="59"/>
        <end position="241"/>
    </location>
</feature>
<dbReference type="PANTHER" id="PTHR45918">
    <property type="entry name" value="ALPHA-1,3/1,6-MANNOSYLTRANSFERASE ALG2"/>
    <property type="match status" value="1"/>
</dbReference>
<dbReference type="PANTHER" id="PTHR45918:SF1">
    <property type="entry name" value="ALPHA-1,3_1,6-MANNOSYLTRANSFERASE ALG2"/>
    <property type="match status" value="1"/>
</dbReference>
<comment type="catalytic activity">
    <reaction evidence="9 10">
        <text>an alpha-D-Man-(1-&gt;3)-beta-D-Man-(1-&gt;4)-beta-D-GlcNAc-(1-&gt;4)-alpha-D-GlcNAc-diphospho-di-trans,poly-cis-dolichol + GDP-alpha-D-mannose = an alpha-D-Man-(1-&gt;3)-[alpha-D-Man-(1-&gt;6)]-beta-D-Man-(1-&gt;4)-beta-D-GlcNAc-(1-&gt;4)-alpha-D-GlcNAc-diphospho-di-trans,poly-cis-dolichol + GDP + H(+)</text>
        <dbReference type="Rhea" id="RHEA:29519"/>
        <dbReference type="Rhea" id="RHEA-COMP:19513"/>
        <dbReference type="Rhea" id="RHEA-COMP:19515"/>
        <dbReference type="ChEBI" id="CHEBI:15378"/>
        <dbReference type="ChEBI" id="CHEBI:57527"/>
        <dbReference type="ChEBI" id="CHEBI:58189"/>
        <dbReference type="ChEBI" id="CHEBI:132510"/>
        <dbReference type="ChEBI" id="CHEBI:132511"/>
        <dbReference type="EC" id="2.4.1.257"/>
    </reaction>
    <physiologicalReaction direction="left-to-right" evidence="9 10">
        <dbReference type="Rhea" id="RHEA:29520"/>
    </physiologicalReaction>
</comment>
<evidence type="ECO:0000256" key="3">
    <source>
        <dbReference type="ARBA" id="ARBA00022679"/>
    </source>
</evidence>
<dbReference type="GeneID" id="36401482"/>
<dbReference type="GO" id="GO:0102704">
    <property type="term" value="F:GDP-Man:Man(2)GlcNAc(2)-PP-Dol alpha-1,6-mannosyltransferase activity"/>
    <property type="evidence" value="ECO:0007669"/>
    <property type="project" value="UniProtKB-UniRule"/>
</dbReference>
<dbReference type="InterPro" id="IPR001296">
    <property type="entry name" value="Glyco_trans_1"/>
</dbReference>
<keyword evidence="7 10" id="KW-0472">Membrane</keyword>
<comment type="subcellular location">
    <subcellularLocation>
        <location evidence="10">Endoplasmic reticulum membrane</location>
        <topology evidence="10">Single-pass membrane protein</topology>
    </subcellularLocation>
</comment>
<organism evidence="13 14">
    <name type="scientific">Plasmopara halstedii</name>
    <name type="common">Downy mildew of sunflower</name>
    <dbReference type="NCBI Taxonomy" id="4781"/>
    <lineage>
        <taxon>Eukaryota</taxon>
        <taxon>Sar</taxon>
        <taxon>Stramenopiles</taxon>
        <taxon>Oomycota</taxon>
        <taxon>Peronosporomycetes</taxon>
        <taxon>Peronosporales</taxon>
        <taxon>Peronosporaceae</taxon>
        <taxon>Plasmopara</taxon>
    </lineage>
</organism>
<dbReference type="InterPro" id="IPR028098">
    <property type="entry name" value="Glyco_trans_4-like_N"/>
</dbReference>
<dbReference type="OrthoDB" id="448893at2759"/>
<evidence type="ECO:0000256" key="7">
    <source>
        <dbReference type="ARBA" id="ARBA00023136"/>
    </source>
</evidence>
<keyword evidence="3 10" id="KW-0808">Transferase</keyword>
<sequence>MALPPLHAVAAVTAPWIMMLIIVVWAFLRGLTCSISRATHTSKTIKSLRVGFVHPDFGIGGAENLVVNAAIALQQRGIHVTVFTAHHDVNHCFEETRGEGPLAAHVRVHGDWLPRTILGKLYALCAVMRILFVTLCIAISYTSDVDVFVVDQVSISIPFLRALGKPVLFYGHFPDKLLCIRSNSPWKRLYRIVLDYLEGITTASADIIVVNSNFSRSVFLEVFPQLQSKSLRVLYPPVDVEAYKATADLNVQRDAGLFVSLNRFERKKNVALAIEALSKLRLILTNGDFKRVKLIVAGGYDRLNTENKEYLIELKEVVVKHRLDEFVEFRTSVSKSMKLDLLRKASAILYTPDREHFGIVPVEAMACGTPVIAVSSGGPLESIADGETGFLCEQKPEAFAEIMAKFCGPPHSVDVAEMGACGRLRAQKLFSLETFGNTLVDLVSQAVYGAKSA</sequence>
<evidence type="ECO:0000313" key="13">
    <source>
        <dbReference type="EMBL" id="CEG48614.1"/>
    </source>
</evidence>
<evidence type="ECO:0000256" key="6">
    <source>
        <dbReference type="ARBA" id="ARBA00022989"/>
    </source>
</evidence>
<dbReference type="Pfam" id="PF13439">
    <property type="entry name" value="Glyco_transf_4"/>
    <property type="match status" value="1"/>
</dbReference>
<comment type="pathway">
    <text evidence="1 10">Protein modification; protein glycosylation.</text>
</comment>